<name>A0AAD8LJG4_TARER</name>
<comment type="caution">
    <text evidence="1">The sequence shown here is derived from an EMBL/GenBank/DDBJ whole genome shotgun (WGS) entry which is preliminary data.</text>
</comment>
<dbReference type="Proteomes" id="UP001229421">
    <property type="component" value="Unassembled WGS sequence"/>
</dbReference>
<reference evidence="1" key="1">
    <citation type="journal article" date="2023" name="bioRxiv">
        <title>Improved chromosome-level genome assembly for marigold (Tagetes erecta).</title>
        <authorList>
            <person name="Jiang F."/>
            <person name="Yuan L."/>
            <person name="Wang S."/>
            <person name="Wang H."/>
            <person name="Xu D."/>
            <person name="Wang A."/>
            <person name="Fan W."/>
        </authorList>
    </citation>
    <scope>NUCLEOTIDE SEQUENCE</scope>
    <source>
        <strain evidence="1">WSJ</strain>
        <tissue evidence="1">Leaf</tissue>
    </source>
</reference>
<evidence type="ECO:0000313" key="2">
    <source>
        <dbReference type="Proteomes" id="UP001229421"/>
    </source>
</evidence>
<dbReference type="EMBL" id="JAUHHV010000001">
    <property type="protein sequence ID" value="KAK1440021.1"/>
    <property type="molecule type" value="Genomic_DNA"/>
</dbReference>
<keyword evidence="2" id="KW-1185">Reference proteome</keyword>
<evidence type="ECO:0000313" key="1">
    <source>
        <dbReference type="EMBL" id="KAK1440021.1"/>
    </source>
</evidence>
<organism evidence="1 2">
    <name type="scientific">Tagetes erecta</name>
    <name type="common">African marigold</name>
    <dbReference type="NCBI Taxonomy" id="13708"/>
    <lineage>
        <taxon>Eukaryota</taxon>
        <taxon>Viridiplantae</taxon>
        <taxon>Streptophyta</taxon>
        <taxon>Embryophyta</taxon>
        <taxon>Tracheophyta</taxon>
        <taxon>Spermatophyta</taxon>
        <taxon>Magnoliopsida</taxon>
        <taxon>eudicotyledons</taxon>
        <taxon>Gunneridae</taxon>
        <taxon>Pentapetalae</taxon>
        <taxon>asterids</taxon>
        <taxon>campanulids</taxon>
        <taxon>Asterales</taxon>
        <taxon>Asteraceae</taxon>
        <taxon>Asteroideae</taxon>
        <taxon>Heliantheae alliance</taxon>
        <taxon>Tageteae</taxon>
        <taxon>Tagetes</taxon>
    </lineage>
</organism>
<protein>
    <submittedName>
        <fullName evidence="1">Uncharacterized protein</fullName>
    </submittedName>
</protein>
<sequence>MKKDFVVRELISQAQSIDLQISNLSIDFQTKDGKSRVSFPFFTRSRFALIDSNVLNLKRTLRRGSLRKWNLSREDQDNVPYDVDFVKAIKESRCTWRERQRTNKQQ</sequence>
<proteinExistence type="predicted"/>
<dbReference type="AlphaFoldDB" id="A0AAD8LJG4"/>
<accession>A0AAD8LJG4</accession>
<gene>
    <name evidence="1" type="ORF">QVD17_05846</name>
</gene>